<dbReference type="EMBL" id="CP002629">
    <property type="protein sequence ID" value="AEB10257.1"/>
    <property type="molecule type" value="Genomic_DNA"/>
</dbReference>
<sequence length="115" mass="13280">MERSLKDASRTCRTDDEIAQEEIARTNARLRHFRGIAVTVMHDALEILEEIWDSCQDPRSWKEILDGVPEPAARTPTGGWPEFYERLHLLRAYIDYAKRLCEGSIDRQHSEPKGG</sequence>
<reference evidence="2" key="2">
    <citation type="submission" date="2011-03" db="EMBL/GenBank/DDBJ databases">
        <title>The complete genome of Desulfobacca acetoxidans DSM 11109.</title>
        <authorList>
            <consortium name="US DOE Joint Genome Institute (JGI-PGF)"/>
            <person name="Lucas S."/>
            <person name="Copeland A."/>
            <person name="Lapidus A."/>
            <person name="Bruce D."/>
            <person name="Goodwin L."/>
            <person name="Pitluck S."/>
            <person name="Peters L."/>
            <person name="Kyrpides N."/>
            <person name="Mavromatis K."/>
            <person name="Ivanova N."/>
            <person name="Ovchinnikova G."/>
            <person name="Teshima H."/>
            <person name="Detter J.C."/>
            <person name="Han C."/>
            <person name="Land M."/>
            <person name="Hauser L."/>
            <person name="Markowitz V."/>
            <person name="Cheng J.-F."/>
            <person name="Hugenholtz P."/>
            <person name="Woyke T."/>
            <person name="Wu D."/>
            <person name="Spring S."/>
            <person name="Schueler E."/>
            <person name="Brambilla E."/>
            <person name="Klenk H.-P."/>
            <person name="Eisen J.A."/>
        </authorList>
    </citation>
    <scope>NUCLEOTIDE SEQUENCE [LARGE SCALE GENOMIC DNA]</scope>
    <source>
        <strain evidence="2">ATCC 700848 / DSM 11109 / ASRB2</strain>
    </source>
</reference>
<reference evidence="1 2" key="1">
    <citation type="journal article" date="2011" name="Stand. Genomic Sci.">
        <title>Complete genome sequence of the acetate-degrading sulfate reducer Desulfobacca acetoxidans type strain (ASRB2).</title>
        <authorList>
            <person name="Goker M."/>
            <person name="Teshima H."/>
            <person name="Lapidus A."/>
            <person name="Nolan M."/>
            <person name="Lucas S."/>
            <person name="Hammon N."/>
            <person name="Deshpande S."/>
            <person name="Cheng J.F."/>
            <person name="Tapia R."/>
            <person name="Han C."/>
            <person name="Goodwin L."/>
            <person name="Pitluck S."/>
            <person name="Huntemann M."/>
            <person name="Liolios K."/>
            <person name="Ivanova N."/>
            <person name="Pagani I."/>
            <person name="Mavromatis K."/>
            <person name="Ovchinikova G."/>
            <person name="Pati A."/>
            <person name="Chen A."/>
            <person name="Palaniappan K."/>
            <person name="Land M."/>
            <person name="Hauser L."/>
            <person name="Brambilla E.M."/>
            <person name="Rohde M."/>
            <person name="Spring S."/>
            <person name="Detter J.C."/>
            <person name="Woyke T."/>
            <person name="Bristow J."/>
            <person name="Eisen J.A."/>
            <person name="Markowitz V."/>
            <person name="Hugenholtz P."/>
            <person name="Kyrpides N.C."/>
            <person name="Klenk H.P."/>
        </authorList>
    </citation>
    <scope>NUCLEOTIDE SEQUENCE [LARGE SCALE GENOMIC DNA]</scope>
    <source>
        <strain evidence="2">ATCC 700848 / DSM 11109 / ASRB2</strain>
    </source>
</reference>
<dbReference type="STRING" id="880072.Desac_2436"/>
<organism evidence="1 2">
    <name type="scientific">Desulfobacca acetoxidans (strain ATCC 700848 / DSM 11109 / ASRB2)</name>
    <dbReference type="NCBI Taxonomy" id="880072"/>
    <lineage>
        <taxon>Bacteria</taxon>
        <taxon>Pseudomonadati</taxon>
        <taxon>Thermodesulfobacteriota</taxon>
        <taxon>Desulfobaccia</taxon>
        <taxon>Desulfobaccales</taxon>
        <taxon>Desulfobaccaceae</taxon>
        <taxon>Desulfobacca</taxon>
    </lineage>
</organism>
<accession>F2NDI1</accession>
<dbReference type="KEGG" id="dao:Desac_2436"/>
<keyword evidence="2" id="KW-1185">Reference proteome</keyword>
<protein>
    <submittedName>
        <fullName evidence="1">Uncharacterized protein</fullName>
    </submittedName>
</protein>
<dbReference type="OrthoDB" id="5525210at2"/>
<evidence type="ECO:0000313" key="1">
    <source>
        <dbReference type="EMBL" id="AEB10257.1"/>
    </source>
</evidence>
<gene>
    <name evidence="1" type="ordered locus">Desac_2436</name>
</gene>
<dbReference type="AlphaFoldDB" id="F2NDI1"/>
<dbReference type="eggNOG" id="ENOG502ZY1P">
    <property type="taxonomic scope" value="Bacteria"/>
</dbReference>
<name>F2NDI1_DESAR</name>
<evidence type="ECO:0000313" key="2">
    <source>
        <dbReference type="Proteomes" id="UP000000483"/>
    </source>
</evidence>
<proteinExistence type="predicted"/>
<dbReference type="Proteomes" id="UP000000483">
    <property type="component" value="Chromosome"/>
</dbReference>
<dbReference type="HOGENOM" id="CLU_2105017_0_0_7"/>
<dbReference type="RefSeq" id="WP_013707366.1">
    <property type="nucleotide sequence ID" value="NC_015388.1"/>
</dbReference>